<keyword evidence="3" id="KW-0418">Kinase</keyword>
<dbReference type="Gene3D" id="2.60.200.40">
    <property type="match status" value="1"/>
</dbReference>
<dbReference type="GO" id="GO:0005524">
    <property type="term" value="F:ATP binding"/>
    <property type="evidence" value="ECO:0007669"/>
    <property type="project" value="UniProtKB-KW"/>
</dbReference>
<dbReference type="InterPro" id="IPR001206">
    <property type="entry name" value="Diacylglycerol_kinase_cat_dom"/>
</dbReference>
<dbReference type="Pfam" id="PF19279">
    <property type="entry name" value="YegS_C"/>
    <property type="match status" value="1"/>
</dbReference>
<dbReference type="PANTHER" id="PTHR12358:SF54">
    <property type="entry name" value="SPHINGOSINE KINASE RELATED PROTEIN"/>
    <property type="match status" value="1"/>
</dbReference>
<dbReference type="InterPro" id="IPR005218">
    <property type="entry name" value="Diacylglycerol/lipid_kinase"/>
</dbReference>
<proteinExistence type="predicted"/>
<name>L0NBX6_9HYPH</name>
<dbReference type="SUPFAM" id="SSF111331">
    <property type="entry name" value="NAD kinase/diacylglycerol kinase-like"/>
    <property type="match status" value="1"/>
</dbReference>
<evidence type="ECO:0000256" key="1">
    <source>
        <dbReference type="ARBA" id="ARBA00022679"/>
    </source>
</evidence>
<keyword evidence="1" id="KW-0808">Transferase</keyword>
<dbReference type="KEGG" id="rht:NT26_0572"/>
<dbReference type="SMART" id="SM00046">
    <property type="entry name" value="DAGKc"/>
    <property type="match status" value="1"/>
</dbReference>
<keyword evidence="2" id="KW-0547">Nucleotide-binding</keyword>
<feature type="domain" description="DAGKc" evidence="5">
    <location>
        <begin position="1"/>
        <end position="131"/>
    </location>
</feature>
<dbReference type="InterPro" id="IPR045540">
    <property type="entry name" value="YegS/DAGK_C"/>
</dbReference>
<dbReference type="RefSeq" id="WP_052637254.1">
    <property type="nucleotide sequence ID" value="NZ_FO082820.1"/>
</dbReference>
<reference evidence="6 7" key="1">
    <citation type="journal article" date="2013" name="Genome Biol. Evol.">
        <title>Life in an arsenic-containing gold mine: genome and physiology of the autotrophic arsenite-oxidizing bacterium rhizobium sp. NT-26.</title>
        <authorList>
            <person name="Andres J."/>
            <person name="Arsene-Ploetze F."/>
            <person name="Barbe V."/>
            <person name="Brochier-Armanet C."/>
            <person name="Cleiss-Arnold J."/>
            <person name="Coppee J.Y."/>
            <person name="Dillies M.A."/>
            <person name="Geist"/>
            <person name="L"/>
            <person name="Joublin A."/>
            <person name="Koechler S."/>
            <person name="Lassalle F."/>
            <person name="Marchal M."/>
            <person name="Medigue C."/>
            <person name="Muller D."/>
            <person name="Nesme X."/>
            <person name="Plewniak F."/>
            <person name="Proux C."/>
            <person name="Ramirez-Bahena M.H."/>
            <person name="Schenowitz C."/>
            <person name="Sismeiro O."/>
            <person name="Vallenet D."/>
            <person name="Santini J.M."/>
            <person name="Bertin P.N."/>
        </authorList>
    </citation>
    <scope>NUCLEOTIDE SEQUENCE [LARGE SCALE GENOMIC DNA]</scope>
    <source>
        <strain evidence="6 7">NT-26</strain>
    </source>
</reference>
<gene>
    <name evidence="6" type="ORF">NT26_0572</name>
</gene>
<evidence type="ECO:0000256" key="3">
    <source>
        <dbReference type="ARBA" id="ARBA00022777"/>
    </source>
</evidence>
<protein>
    <recommendedName>
        <fullName evidence="5">DAGKc domain-containing protein</fullName>
    </recommendedName>
</protein>
<dbReference type="GO" id="GO:0008654">
    <property type="term" value="P:phospholipid biosynthetic process"/>
    <property type="evidence" value="ECO:0007669"/>
    <property type="project" value="InterPro"/>
</dbReference>
<dbReference type="STRING" id="1125847.NT26_0572"/>
<dbReference type="InterPro" id="IPR016064">
    <property type="entry name" value="NAD/diacylglycerol_kinase_sf"/>
</dbReference>
<dbReference type="GO" id="GO:0016301">
    <property type="term" value="F:kinase activity"/>
    <property type="evidence" value="ECO:0007669"/>
    <property type="project" value="UniProtKB-KW"/>
</dbReference>
<dbReference type="OrthoDB" id="142078at2"/>
<evidence type="ECO:0000259" key="5">
    <source>
        <dbReference type="PROSITE" id="PS50146"/>
    </source>
</evidence>
<evidence type="ECO:0000313" key="6">
    <source>
        <dbReference type="EMBL" id="CCF18296.1"/>
    </source>
</evidence>
<dbReference type="Pfam" id="PF00781">
    <property type="entry name" value="DAGK_cat"/>
    <property type="match status" value="1"/>
</dbReference>
<dbReference type="PROSITE" id="PS50146">
    <property type="entry name" value="DAGK"/>
    <property type="match status" value="1"/>
</dbReference>
<keyword evidence="7" id="KW-1185">Reference proteome</keyword>
<evidence type="ECO:0000256" key="2">
    <source>
        <dbReference type="ARBA" id="ARBA00022741"/>
    </source>
</evidence>
<organism evidence="6 7">
    <name type="scientific">Pseudorhizobium banfieldiae</name>
    <dbReference type="NCBI Taxonomy" id="1125847"/>
    <lineage>
        <taxon>Bacteria</taxon>
        <taxon>Pseudomonadati</taxon>
        <taxon>Pseudomonadota</taxon>
        <taxon>Alphaproteobacteria</taxon>
        <taxon>Hyphomicrobiales</taxon>
        <taxon>Rhizobiaceae</taxon>
        <taxon>Rhizobium/Agrobacterium group</taxon>
        <taxon>Pseudorhizobium</taxon>
    </lineage>
</organism>
<dbReference type="EMBL" id="FO082820">
    <property type="protein sequence ID" value="CCF18296.1"/>
    <property type="molecule type" value="Genomic_DNA"/>
</dbReference>
<evidence type="ECO:0000256" key="4">
    <source>
        <dbReference type="ARBA" id="ARBA00022840"/>
    </source>
</evidence>
<sequence length="307" mass="32853">MSVFVVINPKAGGGRVKKRWPRLAKRLAEHIGPFASAETAAPGHASILTREAIRTGADLVISVGGDGTLNEVVNGFCDADGKMSTHVSLAVVSLGTGSDFVRSLSTGMDSIDRIVSGATRRIDLGRVIYFDDDGNQKSRLFANIGSFGVSGQIDRIVNTTHSRFLPRKARFLAATIGALAAFRSQRIGMMVDDDPAVTAPIVLVAVANGRYFGGGMQIAPDAEFDDGLFDIVTLQHTSKLALLRNLLLVYSGGHRDHPAISIRRGRRIRVEPLDGQSEPVLLDLDGEAPGRLPATYEILPQALALRC</sequence>
<dbReference type="Proteomes" id="UP000010792">
    <property type="component" value="Chromosome"/>
</dbReference>
<dbReference type="Gene3D" id="3.40.50.10330">
    <property type="entry name" value="Probable inorganic polyphosphate/atp-NAD kinase, domain 1"/>
    <property type="match status" value="1"/>
</dbReference>
<dbReference type="PANTHER" id="PTHR12358">
    <property type="entry name" value="SPHINGOSINE KINASE"/>
    <property type="match status" value="1"/>
</dbReference>
<keyword evidence="4" id="KW-0067">ATP-binding</keyword>
<dbReference type="InterPro" id="IPR050187">
    <property type="entry name" value="Lipid_Phosphate_FormReg"/>
</dbReference>
<evidence type="ECO:0000313" key="7">
    <source>
        <dbReference type="Proteomes" id="UP000010792"/>
    </source>
</evidence>
<accession>L0NBX6</accession>
<dbReference type="InterPro" id="IPR017438">
    <property type="entry name" value="ATP-NAD_kinase_N"/>
</dbReference>
<dbReference type="AlphaFoldDB" id="L0NBX6"/>
<dbReference type="NCBIfam" id="TIGR00147">
    <property type="entry name" value="YegS/Rv2252/BmrU family lipid kinase"/>
    <property type="match status" value="1"/>
</dbReference>